<keyword evidence="2 5" id="KW-0456">Lyase</keyword>
<evidence type="ECO:0000256" key="1">
    <source>
        <dbReference type="ARBA" id="ARBA00022729"/>
    </source>
</evidence>
<dbReference type="InterPro" id="IPR008929">
    <property type="entry name" value="Chondroitin_lyas"/>
</dbReference>
<dbReference type="Pfam" id="PF05426">
    <property type="entry name" value="Alginate_lyase"/>
    <property type="match status" value="1"/>
</dbReference>
<evidence type="ECO:0000259" key="4">
    <source>
        <dbReference type="Pfam" id="PF05426"/>
    </source>
</evidence>
<name>A0ABT5MZU8_9BURK</name>
<accession>A0ABT5MZU8</accession>
<keyword evidence="6" id="KW-1185">Reference proteome</keyword>
<comment type="caution">
    <text evidence="5">The sequence shown here is derived from an EMBL/GenBank/DDBJ whole genome shotgun (WGS) entry which is preliminary data.</text>
</comment>
<sequence>MKPVLLTWLPLLLSVGAGLPGAAVAAAPAASAGGMVAVPPSAPLGPAAFWPPERQWQRLRERTAQEPALAAYVQAQYRWVAQHWDRAPGVPARLAPEPAPTPEGLVELQALGFLFQMTGEAAYAQRASQVLQAWAARLPPSGEPLEASRLEPALWAYRLLRPALPAPERARIDAWWQAWAQALWASRDLSGPSAQDRQHSHRLKTVGLIGLALGDAGWVSRVRLGLQQQLMDNLLPDGASLDYQARQQLADQVDDLRALLTLALALRGSGPDLYRWGTPSGASMAHSVAWTLAREAEARGPSPRRSAAITGRPAAGAWQAFVVLVQALQPGMVPPGAAGGPVLTGVPGDADDLGLGDLGRGVALRAWLNSVAGDRLPP</sequence>
<dbReference type="InterPro" id="IPR008397">
    <property type="entry name" value="Alginate_lyase_dom"/>
</dbReference>
<evidence type="ECO:0000256" key="3">
    <source>
        <dbReference type="SAM" id="SignalP"/>
    </source>
</evidence>
<evidence type="ECO:0000256" key="2">
    <source>
        <dbReference type="ARBA" id="ARBA00023239"/>
    </source>
</evidence>
<protein>
    <submittedName>
        <fullName evidence="5">Alginate lyase family protein</fullName>
    </submittedName>
</protein>
<keyword evidence="1 3" id="KW-0732">Signal</keyword>
<dbReference type="Gene3D" id="1.50.10.100">
    <property type="entry name" value="Chondroitin AC/alginate lyase"/>
    <property type="match status" value="1"/>
</dbReference>
<dbReference type="SUPFAM" id="SSF48230">
    <property type="entry name" value="Chondroitin AC/alginate lyase"/>
    <property type="match status" value="1"/>
</dbReference>
<reference evidence="5 6" key="1">
    <citation type="submission" date="2023-02" db="EMBL/GenBank/DDBJ databases">
        <title>Bacterial whole genomic sequence of Curvibacter sp. HBC61.</title>
        <authorList>
            <person name="Le V."/>
            <person name="Ko S.-R."/>
            <person name="Ahn C.-Y."/>
            <person name="Oh H.-M."/>
        </authorList>
    </citation>
    <scope>NUCLEOTIDE SEQUENCE [LARGE SCALE GENOMIC DNA]</scope>
    <source>
        <strain evidence="5 6">HBC61</strain>
    </source>
</reference>
<evidence type="ECO:0000313" key="6">
    <source>
        <dbReference type="Proteomes" id="UP001528673"/>
    </source>
</evidence>
<dbReference type="EMBL" id="JAQSIP010000005">
    <property type="protein sequence ID" value="MDD0839579.1"/>
    <property type="molecule type" value="Genomic_DNA"/>
</dbReference>
<dbReference type="GO" id="GO:0016829">
    <property type="term" value="F:lyase activity"/>
    <property type="evidence" value="ECO:0007669"/>
    <property type="project" value="UniProtKB-KW"/>
</dbReference>
<gene>
    <name evidence="5" type="ORF">PSQ40_13420</name>
</gene>
<feature type="chain" id="PRO_5046508032" evidence="3">
    <location>
        <begin position="26"/>
        <end position="378"/>
    </location>
</feature>
<dbReference type="Proteomes" id="UP001528673">
    <property type="component" value="Unassembled WGS sequence"/>
</dbReference>
<evidence type="ECO:0000313" key="5">
    <source>
        <dbReference type="EMBL" id="MDD0839579.1"/>
    </source>
</evidence>
<proteinExistence type="predicted"/>
<dbReference type="RefSeq" id="WP_273952039.1">
    <property type="nucleotide sequence ID" value="NZ_JAQSIP010000005.1"/>
</dbReference>
<feature type="domain" description="Alginate lyase" evidence="4">
    <location>
        <begin position="110"/>
        <end position="293"/>
    </location>
</feature>
<feature type="signal peptide" evidence="3">
    <location>
        <begin position="1"/>
        <end position="25"/>
    </location>
</feature>
<organism evidence="5 6">
    <name type="scientific">Curvibacter cyanobacteriorum</name>
    <dbReference type="NCBI Taxonomy" id="3026422"/>
    <lineage>
        <taxon>Bacteria</taxon>
        <taxon>Pseudomonadati</taxon>
        <taxon>Pseudomonadota</taxon>
        <taxon>Betaproteobacteria</taxon>
        <taxon>Burkholderiales</taxon>
        <taxon>Comamonadaceae</taxon>
        <taxon>Curvibacter</taxon>
    </lineage>
</organism>